<feature type="domain" description="Methyltransferase" evidence="1">
    <location>
        <begin position="56"/>
        <end position="148"/>
    </location>
</feature>
<evidence type="ECO:0000313" key="2">
    <source>
        <dbReference type="EMBL" id="TET43742.1"/>
    </source>
</evidence>
<dbReference type="GO" id="GO:0008168">
    <property type="term" value="F:methyltransferase activity"/>
    <property type="evidence" value="ECO:0007669"/>
    <property type="project" value="UniProtKB-KW"/>
</dbReference>
<accession>A0A523UMH3</accession>
<dbReference type="InterPro" id="IPR050447">
    <property type="entry name" value="Erg6_SMT_methyltransf"/>
</dbReference>
<evidence type="ECO:0000313" key="3">
    <source>
        <dbReference type="Proteomes" id="UP000315525"/>
    </source>
</evidence>
<sequence length="269" mass="31101">MSPSKGDLASMLKLEQFPMSSKYDAEWVLENQMGPSSLWLAEWLCSDMELKPGMRVLDMGCGKALSSIFLAREFGVQVWATDLWIEAADNWKRIRDAGLEDQVFPIHAEAHSLPYAEEFFDAIVCIDSYHYYGTDDLYLKYFVRFVRTGRQIGIMVPGLMRDFESDTLPEYLTKKQKSGGVFWDPSECFSFHTTTWWRRLWEQTGLVQVELVDTMPDGWKVWLQHEKAIHATGTKKFPSDVEVLEADRGQYIGFVRMVAHRKESKKNGQ</sequence>
<dbReference type="GO" id="GO:0032259">
    <property type="term" value="P:methylation"/>
    <property type="evidence" value="ECO:0007669"/>
    <property type="project" value="UniProtKB-KW"/>
</dbReference>
<dbReference type="EMBL" id="SOJN01000148">
    <property type="protein sequence ID" value="TET43742.1"/>
    <property type="molecule type" value="Genomic_DNA"/>
</dbReference>
<comment type="caution">
    <text evidence="2">The sequence shown here is derived from an EMBL/GenBank/DDBJ whole genome shotgun (WGS) entry which is preliminary data.</text>
</comment>
<dbReference type="Gene3D" id="3.40.50.150">
    <property type="entry name" value="Vaccinia Virus protein VP39"/>
    <property type="match status" value="1"/>
</dbReference>
<organism evidence="2 3">
    <name type="scientific">candidate division TA06 bacterium</name>
    <dbReference type="NCBI Taxonomy" id="2250710"/>
    <lineage>
        <taxon>Bacteria</taxon>
        <taxon>Bacteria division TA06</taxon>
    </lineage>
</organism>
<keyword evidence="2" id="KW-0489">Methyltransferase</keyword>
<evidence type="ECO:0000259" key="1">
    <source>
        <dbReference type="Pfam" id="PF13649"/>
    </source>
</evidence>
<dbReference type="AlphaFoldDB" id="A0A523UMH3"/>
<dbReference type="SUPFAM" id="SSF53335">
    <property type="entry name" value="S-adenosyl-L-methionine-dependent methyltransferases"/>
    <property type="match status" value="1"/>
</dbReference>
<name>A0A523UMH3_UNCT6</name>
<proteinExistence type="predicted"/>
<keyword evidence="2" id="KW-0808">Transferase</keyword>
<protein>
    <submittedName>
        <fullName evidence="2">Methyltransferase domain-containing protein</fullName>
    </submittedName>
</protein>
<dbReference type="Pfam" id="PF13649">
    <property type="entry name" value="Methyltransf_25"/>
    <property type="match status" value="1"/>
</dbReference>
<dbReference type="InterPro" id="IPR041698">
    <property type="entry name" value="Methyltransf_25"/>
</dbReference>
<dbReference type="InterPro" id="IPR029063">
    <property type="entry name" value="SAM-dependent_MTases_sf"/>
</dbReference>
<dbReference type="PANTHER" id="PTHR44068:SF11">
    <property type="entry name" value="GERANYL DIPHOSPHATE 2-C-METHYLTRANSFERASE"/>
    <property type="match status" value="1"/>
</dbReference>
<reference evidence="2 3" key="1">
    <citation type="submission" date="2019-03" db="EMBL/GenBank/DDBJ databases">
        <title>Metabolic potential of uncultured bacteria and archaea associated with petroleum seepage in deep-sea sediments.</title>
        <authorList>
            <person name="Dong X."/>
            <person name="Hubert C."/>
        </authorList>
    </citation>
    <scope>NUCLEOTIDE SEQUENCE [LARGE SCALE GENOMIC DNA]</scope>
    <source>
        <strain evidence="2">E44_bin18</strain>
    </source>
</reference>
<gene>
    <name evidence="2" type="ORF">E3J62_12380</name>
</gene>
<dbReference type="Proteomes" id="UP000315525">
    <property type="component" value="Unassembled WGS sequence"/>
</dbReference>
<dbReference type="CDD" id="cd02440">
    <property type="entry name" value="AdoMet_MTases"/>
    <property type="match status" value="1"/>
</dbReference>
<dbReference type="PANTHER" id="PTHR44068">
    <property type="entry name" value="ZGC:194242"/>
    <property type="match status" value="1"/>
</dbReference>